<dbReference type="InterPro" id="IPR051082">
    <property type="entry name" value="Pentapeptide-BTB/POZ_domain"/>
</dbReference>
<sequence length="314" mass="32892">MSESRTGVGKWSSTVQNWLQTLASVATVGALAFTAVQANAALQQNVTAQQQKTTETLGQAVEQLASEKISVRILGVHALGRVFRESPDDRQAIVAGLSRFVQDRSAENPQTTRYPWIGPEEDVQRAITVLSSSAGQELSANIDLINVNMTGARLEKANLSHAQLIGTNLTYVRADSANLAGAYLMDAKLVTAEMPYSNLAGASLDHADLTGVQLSRANLNGARLFLANPSGATFDGARFVGANLAGANLSGSYLGGADLTRADLTGANLLGVTGLSQHQIDSACVNASTKLPPGLKAPREMRAECVNGPGTVFS</sequence>
<dbReference type="SUPFAM" id="SSF141571">
    <property type="entry name" value="Pentapeptide repeat-like"/>
    <property type="match status" value="1"/>
</dbReference>
<keyword evidence="1" id="KW-0732">Signal</keyword>
<comment type="caution">
    <text evidence="2">The sequence shown here is derived from an EMBL/GenBank/DDBJ whole genome shotgun (WGS) entry which is preliminary data.</text>
</comment>
<gene>
    <name evidence="2" type="ORF">KBO27_18345</name>
</gene>
<keyword evidence="3" id="KW-1185">Reference proteome</keyword>
<feature type="chain" id="PRO_5045913983" evidence="1">
    <location>
        <begin position="41"/>
        <end position="314"/>
    </location>
</feature>
<feature type="signal peptide" evidence="1">
    <location>
        <begin position="1"/>
        <end position="40"/>
    </location>
</feature>
<accession>A0ABS5DHZ8</accession>
<evidence type="ECO:0000256" key="1">
    <source>
        <dbReference type="SAM" id="SignalP"/>
    </source>
</evidence>
<dbReference type="Gene3D" id="2.160.20.80">
    <property type="entry name" value="E3 ubiquitin-protein ligase SopA"/>
    <property type="match status" value="1"/>
</dbReference>
<protein>
    <submittedName>
        <fullName evidence="2">Pentapeptide repeat-containing protein</fullName>
    </submittedName>
</protein>
<proteinExistence type="predicted"/>
<reference evidence="2 3" key="1">
    <citation type="submission" date="2021-04" db="EMBL/GenBank/DDBJ databases">
        <title>Whole-genome sequencing of Saccharopolyspora endophytica KCTC 19397.</title>
        <authorList>
            <person name="Ay H."/>
            <person name="Saygin H."/>
            <person name="Sahin N."/>
        </authorList>
    </citation>
    <scope>NUCLEOTIDE SEQUENCE [LARGE SCALE GENOMIC DNA]</scope>
    <source>
        <strain evidence="2 3">KCTC 19397</strain>
    </source>
</reference>
<organism evidence="2 3">
    <name type="scientific">Saccharopolyspora endophytica</name>
    <dbReference type="NCBI Taxonomy" id="543886"/>
    <lineage>
        <taxon>Bacteria</taxon>
        <taxon>Bacillati</taxon>
        <taxon>Actinomycetota</taxon>
        <taxon>Actinomycetes</taxon>
        <taxon>Pseudonocardiales</taxon>
        <taxon>Pseudonocardiaceae</taxon>
        <taxon>Saccharopolyspora</taxon>
    </lineage>
</organism>
<dbReference type="Pfam" id="PF00805">
    <property type="entry name" value="Pentapeptide"/>
    <property type="match status" value="3"/>
</dbReference>
<dbReference type="EMBL" id="JAGPXE010000007">
    <property type="protein sequence ID" value="MBQ0925915.1"/>
    <property type="molecule type" value="Genomic_DNA"/>
</dbReference>
<dbReference type="RefSeq" id="WP_210971135.1">
    <property type="nucleotide sequence ID" value="NZ_JAGPXE010000007.1"/>
</dbReference>
<dbReference type="PANTHER" id="PTHR14136:SF17">
    <property type="entry name" value="BTB_POZ DOMAIN-CONTAINING PROTEIN KCTD9"/>
    <property type="match status" value="1"/>
</dbReference>
<evidence type="ECO:0000313" key="2">
    <source>
        <dbReference type="EMBL" id="MBQ0925915.1"/>
    </source>
</evidence>
<evidence type="ECO:0000313" key="3">
    <source>
        <dbReference type="Proteomes" id="UP000674084"/>
    </source>
</evidence>
<dbReference type="PANTHER" id="PTHR14136">
    <property type="entry name" value="BTB_POZ DOMAIN-CONTAINING PROTEIN KCTD9"/>
    <property type="match status" value="1"/>
</dbReference>
<dbReference type="Proteomes" id="UP000674084">
    <property type="component" value="Unassembled WGS sequence"/>
</dbReference>
<dbReference type="InterPro" id="IPR001646">
    <property type="entry name" value="5peptide_repeat"/>
</dbReference>
<name>A0ABS5DHZ8_9PSEU</name>